<accession>A0A414Q0S0</accession>
<proteinExistence type="predicted"/>
<protein>
    <recommendedName>
        <fullName evidence="3">Transcriptional regulator</fullName>
    </recommendedName>
</protein>
<evidence type="ECO:0000313" key="1">
    <source>
        <dbReference type="EMBL" id="RHF74403.1"/>
    </source>
</evidence>
<name>A0A414Q0S0_FUSMR</name>
<reference evidence="1 2" key="1">
    <citation type="submission" date="2018-08" db="EMBL/GenBank/DDBJ databases">
        <title>A genome reference for cultivated species of the human gut microbiota.</title>
        <authorList>
            <person name="Zou Y."/>
            <person name="Xue W."/>
            <person name="Luo G."/>
        </authorList>
    </citation>
    <scope>NUCLEOTIDE SEQUENCE [LARGE SCALE GENOMIC DNA]</scope>
    <source>
        <strain evidence="1 2">AM25-1</strain>
    </source>
</reference>
<dbReference type="EMBL" id="QRHL01000002">
    <property type="protein sequence ID" value="RHF74403.1"/>
    <property type="molecule type" value="Genomic_DNA"/>
</dbReference>
<dbReference type="Proteomes" id="UP000284676">
    <property type="component" value="Unassembled WGS sequence"/>
</dbReference>
<organism evidence="1 2">
    <name type="scientific">Fusobacterium mortiferum</name>
    <dbReference type="NCBI Taxonomy" id="850"/>
    <lineage>
        <taxon>Bacteria</taxon>
        <taxon>Fusobacteriati</taxon>
        <taxon>Fusobacteriota</taxon>
        <taxon>Fusobacteriia</taxon>
        <taxon>Fusobacteriales</taxon>
        <taxon>Fusobacteriaceae</taxon>
        <taxon>Fusobacterium</taxon>
    </lineage>
</organism>
<evidence type="ECO:0008006" key="3">
    <source>
        <dbReference type="Google" id="ProtNLM"/>
    </source>
</evidence>
<comment type="caution">
    <text evidence="1">The sequence shown here is derived from an EMBL/GenBank/DDBJ whole genome shotgun (WGS) entry which is preliminary data.</text>
</comment>
<sequence>MKLENIYIFVEVEIKNQFGTKAKMGKACGKTRQEVNKVLTKLKTNSGITYKKVEEFLNLLGYELVIKKRG</sequence>
<dbReference type="RefSeq" id="WP_118127441.1">
    <property type="nucleotide sequence ID" value="NZ_QRHI01000012.1"/>
</dbReference>
<evidence type="ECO:0000313" key="2">
    <source>
        <dbReference type="Proteomes" id="UP000284676"/>
    </source>
</evidence>
<gene>
    <name evidence="1" type="ORF">DW663_02760</name>
</gene>
<dbReference type="AlphaFoldDB" id="A0A414Q0S0"/>